<dbReference type="EMBL" id="SKBQ01000029">
    <property type="protein sequence ID" value="TPX14337.1"/>
    <property type="molecule type" value="Genomic_DNA"/>
</dbReference>
<evidence type="ECO:0000256" key="1">
    <source>
        <dbReference type="SAM" id="MobiDB-lite"/>
    </source>
</evidence>
<comment type="caution">
    <text evidence="2">The sequence shown here is derived from an EMBL/GenBank/DDBJ whole genome shotgun (WGS) entry which is preliminary data.</text>
</comment>
<gene>
    <name evidence="2" type="ORF">E0L32_005533</name>
</gene>
<sequence>MAAVPDVVDDINMTGALGHAHANTHGLGAIGSFDGALDMDLGGQDTHDFGGGASTAQGSSPAYPDEPAAYQHW</sequence>
<organism evidence="2 3">
    <name type="scientific">Thyridium curvatum</name>
    <dbReference type="NCBI Taxonomy" id="1093900"/>
    <lineage>
        <taxon>Eukaryota</taxon>
        <taxon>Fungi</taxon>
        <taxon>Dikarya</taxon>
        <taxon>Ascomycota</taxon>
        <taxon>Pezizomycotina</taxon>
        <taxon>Sordariomycetes</taxon>
        <taxon>Sordariomycetidae</taxon>
        <taxon>Thyridiales</taxon>
        <taxon>Thyridiaceae</taxon>
        <taxon>Thyridium</taxon>
    </lineage>
</organism>
<name>A0A507B3L0_9PEZI</name>
<keyword evidence="3" id="KW-1185">Reference proteome</keyword>
<proteinExistence type="predicted"/>
<accession>A0A507B3L0</accession>
<dbReference type="InParanoid" id="A0A507B3L0"/>
<dbReference type="RefSeq" id="XP_030996048.1">
    <property type="nucleotide sequence ID" value="XM_031140065.1"/>
</dbReference>
<feature type="region of interest" description="Disordered" evidence="1">
    <location>
        <begin position="41"/>
        <end position="73"/>
    </location>
</feature>
<dbReference type="GeneID" id="41972980"/>
<dbReference type="AlphaFoldDB" id="A0A507B3L0"/>
<protein>
    <submittedName>
        <fullName evidence="2">Uncharacterized protein</fullName>
    </submittedName>
</protein>
<evidence type="ECO:0000313" key="2">
    <source>
        <dbReference type="EMBL" id="TPX14337.1"/>
    </source>
</evidence>
<dbReference type="Proteomes" id="UP000319257">
    <property type="component" value="Unassembled WGS sequence"/>
</dbReference>
<evidence type="ECO:0000313" key="3">
    <source>
        <dbReference type="Proteomes" id="UP000319257"/>
    </source>
</evidence>
<reference evidence="2 3" key="1">
    <citation type="submission" date="2019-06" db="EMBL/GenBank/DDBJ databases">
        <title>Draft genome sequence of the filamentous fungus Phialemoniopsis curvata isolated from diesel fuel.</title>
        <authorList>
            <person name="Varaljay V.A."/>
            <person name="Lyon W.J."/>
            <person name="Crouch A.L."/>
            <person name="Drake C.E."/>
            <person name="Hollomon J.M."/>
            <person name="Nadeau L.J."/>
            <person name="Nunn H.S."/>
            <person name="Stevenson B.S."/>
            <person name="Bojanowski C.L."/>
            <person name="Crookes-Goodson W.J."/>
        </authorList>
    </citation>
    <scope>NUCLEOTIDE SEQUENCE [LARGE SCALE GENOMIC DNA]</scope>
    <source>
        <strain evidence="2 3">D216</strain>
    </source>
</reference>